<feature type="compositionally biased region" description="Basic and acidic residues" evidence="1">
    <location>
        <begin position="1"/>
        <end position="30"/>
    </location>
</feature>
<evidence type="ECO:0000313" key="3">
    <source>
        <dbReference type="Proteomes" id="UP000299084"/>
    </source>
</evidence>
<dbReference type="AlphaFoldDB" id="A0A5N4CP80"/>
<evidence type="ECO:0000256" key="1">
    <source>
        <dbReference type="SAM" id="MobiDB-lite"/>
    </source>
</evidence>
<dbReference type="EMBL" id="JWIN03000021">
    <property type="protein sequence ID" value="KAB1260702.1"/>
    <property type="molecule type" value="Genomic_DNA"/>
</dbReference>
<feature type="non-terminal residue" evidence="2">
    <location>
        <position position="1"/>
    </location>
</feature>
<dbReference type="PANTHER" id="PTHR36860">
    <property type="entry name" value="TESTIS-EXPRESSED PROTEIN 35"/>
    <property type="match status" value="1"/>
</dbReference>
<dbReference type="PANTHER" id="PTHR36860:SF1">
    <property type="entry name" value="TESTIS-EXPRESSED PROTEIN 35"/>
    <property type="match status" value="1"/>
</dbReference>
<organism evidence="2 3">
    <name type="scientific">Camelus dromedarius</name>
    <name type="common">Dromedary</name>
    <name type="synonym">Arabian camel</name>
    <dbReference type="NCBI Taxonomy" id="9838"/>
    <lineage>
        <taxon>Eukaryota</taxon>
        <taxon>Metazoa</taxon>
        <taxon>Chordata</taxon>
        <taxon>Craniata</taxon>
        <taxon>Vertebrata</taxon>
        <taxon>Euteleostomi</taxon>
        <taxon>Mammalia</taxon>
        <taxon>Eutheria</taxon>
        <taxon>Laurasiatheria</taxon>
        <taxon>Artiodactyla</taxon>
        <taxon>Tylopoda</taxon>
        <taxon>Camelidae</taxon>
        <taxon>Camelus</taxon>
    </lineage>
</organism>
<feature type="region of interest" description="Disordered" evidence="1">
    <location>
        <begin position="1"/>
        <end position="36"/>
    </location>
</feature>
<reference evidence="2 3" key="1">
    <citation type="journal article" date="2019" name="Mol. Ecol. Resour.">
        <title>Improving Illumina assemblies with Hi-C and long reads: an example with the North African dromedary.</title>
        <authorList>
            <person name="Elbers J.P."/>
            <person name="Rogers M.F."/>
            <person name="Perelman P.L."/>
            <person name="Proskuryakova A.A."/>
            <person name="Serdyukova N.A."/>
            <person name="Johnson W.E."/>
            <person name="Horin P."/>
            <person name="Corander J."/>
            <person name="Murphy D."/>
            <person name="Burger P.A."/>
        </authorList>
    </citation>
    <scope>NUCLEOTIDE SEQUENCE [LARGE SCALE GENOMIC DNA]</scope>
    <source>
        <strain evidence="2">Drom800</strain>
        <tissue evidence="2">Blood</tissue>
    </source>
</reference>
<keyword evidence="3" id="KW-1185">Reference proteome</keyword>
<dbReference type="GO" id="GO:0005634">
    <property type="term" value="C:nucleus"/>
    <property type="evidence" value="ECO:0007669"/>
    <property type="project" value="TreeGrafter"/>
</dbReference>
<name>A0A5N4CP80_CAMDR</name>
<proteinExistence type="predicted"/>
<dbReference type="Proteomes" id="UP000299084">
    <property type="component" value="Unassembled WGS sequence"/>
</dbReference>
<dbReference type="Pfam" id="PF15079">
    <property type="entry name" value="Tsc35"/>
    <property type="match status" value="1"/>
</dbReference>
<dbReference type="InterPro" id="IPR027874">
    <property type="entry name" value="Tex35"/>
</dbReference>
<comment type="caution">
    <text evidence="2">The sequence shown here is derived from an EMBL/GenBank/DDBJ whole genome shotgun (WGS) entry which is preliminary data.</text>
</comment>
<sequence>PLKEERSSKNSGIEKEDTDPQLRLKKRDGAEGAPLSLQKKMMALQKSEKDPVDSLHQCETCWCREMFVVCPKNNYNQGQFRTRPGHPFHPWHLDLPLIYLCFNSW</sequence>
<gene>
    <name evidence="2" type="ORF">Cadr_000024310</name>
</gene>
<protein>
    <submittedName>
        <fullName evidence="2">Testis-expressed protein 35</fullName>
    </submittedName>
</protein>
<accession>A0A5N4CP80</accession>
<evidence type="ECO:0000313" key="2">
    <source>
        <dbReference type="EMBL" id="KAB1260702.1"/>
    </source>
</evidence>